<evidence type="ECO:0000256" key="3">
    <source>
        <dbReference type="ARBA" id="ARBA00022448"/>
    </source>
</evidence>
<comment type="caution">
    <text evidence="16">The sequence shown here is derived from an EMBL/GenBank/DDBJ whole genome shotgun (WGS) entry which is preliminary data.</text>
</comment>
<evidence type="ECO:0000256" key="11">
    <source>
        <dbReference type="ARBA" id="ARBA00023157"/>
    </source>
</evidence>
<feature type="transmembrane region" description="Helical" evidence="15">
    <location>
        <begin position="146"/>
        <end position="164"/>
    </location>
</feature>
<sequence>MTTQLLRGSFRFQFFLGFLACAGLLAYAIYLQLHDGLEPCNLCIFQRIAFAALGIVFLIGALHGPKRHGARTAYGVGALIASIAGIAIAGRHVWVQMQPAGEVSCGAPLSFMRETMSTWDVVRKVMTATGNCGDVDWTFLGLSMPWWSLIWFVLLALWAGYAAFRRA</sequence>
<evidence type="ECO:0000256" key="2">
    <source>
        <dbReference type="ARBA" id="ARBA00008823"/>
    </source>
</evidence>
<dbReference type="InterPro" id="IPR050183">
    <property type="entry name" value="DsbB"/>
</dbReference>
<comment type="similarity">
    <text evidence="2 14">Belongs to the DsbB family.</text>
</comment>
<evidence type="ECO:0000256" key="6">
    <source>
        <dbReference type="ARBA" id="ARBA00022692"/>
    </source>
</evidence>
<protein>
    <recommendedName>
        <fullName evidence="14">Disulfide bond formation protein B</fullName>
    </recommendedName>
    <alternativeName>
        <fullName evidence="14">Disulfide oxidoreductase</fullName>
    </alternativeName>
</protein>
<dbReference type="PANTHER" id="PTHR36570">
    <property type="entry name" value="DISULFIDE BOND FORMATION PROTEIN B"/>
    <property type="match status" value="1"/>
</dbReference>
<feature type="disulfide bond" description="Redox-active" evidence="14">
    <location>
        <begin position="40"/>
        <end position="43"/>
    </location>
</feature>
<evidence type="ECO:0000256" key="9">
    <source>
        <dbReference type="ARBA" id="ARBA00023002"/>
    </source>
</evidence>
<keyword evidence="13 14" id="KW-0676">Redox-active center</keyword>
<evidence type="ECO:0000256" key="12">
    <source>
        <dbReference type="ARBA" id="ARBA00023186"/>
    </source>
</evidence>
<dbReference type="GO" id="GO:0005886">
    <property type="term" value="C:plasma membrane"/>
    <property type="evidence" value="ECO:0007669"/>
    <property type="project" value="UniProtKB-SubCell"/>
</dbReference>
<dbReference type="AlphaFoldDB" id="A0A3D8V908"/>
<dbReference type="GO" id="GO:0015035">
    <property type="term" value="F:protein-disulfide reductase activity"/>
    <property type="evidence" value="ECO:0007669"/>
    <property type="project" value="UniProtKB-UniRule"/>
</dbReference>
<dbReference type="Proteomes" id="UP000256829">
    <property type="component" value="Unassembled WGS sequence"/>
</dbReference>
<proteinExistence type="inferred from homology"/>
<feature type="transmembrane region" description="Helical" evidence="15">
    <location>
        <begin position="12"/>
        <end position="32"/>
    </location>
</feature>
<evidence type="ECO:0000256" key="1">
    <source>
        <dbReference type="ARBA" id="ARBA00004429"/>
    </source>
</evidence>
<evidence type="ECO:0000256" key="14">
    <source>
        <dbReference type="HAMAP-Rule" id="MF_00286"/>
    </source>
</evidence>
<dbReference type="EMBL" id="QTJR01000013">
    <property type="protein sequence ID" value="RDY65835.1"/>
    <property type="molecule type" value="Genomic_DNA"/>
</dbReference>
<evidence type="ECO:0000256" key="15">
    <source>
        <dbReference type="SAM" id="Phobius"/>
    </source>
</evidence>
<keyword evidence="17" id="KW-1185">Reference proteome</keyword>
<dbReference type="NCBIfam" id="NF003354">
    <property type="entry name" value="PRK04388.1"/>
    <property type="match status" value="1"/>
</dbReference>
<evidence type="ECO:0000256" key="4">
    <source>
        <dbReference type="ARBA" id="ARBA00022475"/>
    </source>
</evidence>
<evidence type="ECO:0000256" key="7">
    <source>
        <dbReference type="ARBA" id="ARBA00022982"/>
    </source>
</evidence>
<keyword evidence="5" id="KW-0997">Cell inner membrane</keyword>
<keyword evidence="6 14" id="KW-0812">Transmembrane</keyword>
<name>A0A3D8V908_9GAMM</name>
<feature type="transmembrane region" description="Helical" evidence="15">
    <location>
        <begin position="44"/>
        <end position="62"/>
    </location>
</feature>
<dbReference type="Pfam" id="PF02600">
    <property type="entry name" value="DsbB"/>
    <property type="match status" value="1"/>
</dbReference>
<keyword evidence="12 14" id="KW-0143">Chaperone</keyword>
<reference evidence="16 17" key="1">
    <citation type="submission" date="2018-08" db="EMBL/GenBank/DDBJ databases">
        <title>Lysobacter soli KCTC 22011, whole genome shotgun sequence.</title>
        <authorList>
            <person name="Zhang X."/>
            <person name="Feng G."/>
            <person name="Zhu H."/>
        </authorList>
    </citation>
    <scope>NUCLEOTIDE SEQUENCE [LARGE SCALE GENOMIC DNA]</scope>
    <source>
        <strain evidence="16 17">KCTC 22011</strain>
    </source>
</reference>
<keyword evidence="4 14" id="KW-1003">Cell membrane</keyword>
<feature type="topological domain" description="Periplasmic" evidence="14">
    <location>
        <begin position="31"/>
        <end position="48"/>
    </location>
</feature>
<dbReference type="SUPFAM" id="SSF158442">
    <property type="entry name" value="DsbB-like"/>
    <property type="match status" value="1"/>
</dbReference>
<comment type="function">
    <text evidence="14">Required for disulfide bond formation in some periplasmic proteins. Acts by oxidizing the DsbA protein.</text>
</comment>
<dbReference type="Gene3D" id="1.20.1550.10">
    <property type="entry name" value="DsbB-like"/>
    <property type="match status" value="1"/>
</dbReference>
<dbReference type="InterPro" id="IPR022920">
    <property type="entry name" value="Disulphide_bond_form_DsbB"/>
</dbReference>
<evidence type="ECO:0000256" key="8">
    <source>
        <dbReference type="ARBA" id="ARBA00022989"/>
    </source>
</evidence>
<dbReference type="RefSeq" id="WP_115843831.1">
    <property type="nucleotide sequence ID" value="NZ_CP183976.1"/>
</dbReference>
<organism evidence="16 17">
    <name type="scientific">Lysobacter soli</name>
    <dbReference type="NCBI Taxonomy" id="453783"/>
    <lineage>
        <taxon>Bacteria</taxon>
        <taxon>Pseudomonadati</taxon>
        <taxon>Pseudomonadota</taxon>
        <taxon>Gammaproteobacteria</taxon>
        <taxon>Lysobacterales</taxon>
        <taxon>Lysobacteraceae</taxon>
        <taxon>Lysobacter</taxon>
    </lineage>
</organism>
<evidence type="ECO:0000313" key="16">
    <source>
        <dbReference type="EMBL" id="RDY65835.1"/>
    </source>
</evidence>
<keyword evidence="10 14" id="KW-0472">Membrane</keyword>
<evidence type="ECO:0000256" key="10">
    <source>
        <dbReference type="ARBA" id="ARBA00023136"/>
    </source>
</evidence>
<comment type="subcellular location">
    <subcellularLocation>
        <location evidence="1">Cell inner membrane</location>
        <topology evidence="1">Multi-pass membrane protein</topology>
    </subcellularLocation>
    <subcellularLocation>
        <location evidence="14">Cell membrane</location>
        <topology evidence="14">Multi-pass membrane protein</topology>
    </subcellularLocation>
</comment>
<accession>A0A3D8V908</accession>
<gene>
    <name evidence="14" type="primary">dsbB</name>
    <name evidence="16" type="ORF">DX912_15275</name>
</gene>
<dbReference type="GO" id="GO:0009055">
    <property type="term" value="F:electron transfer activity"/>
    <property type="evidence" value="ECO:0007669"/>
    <property type="project" value="UniProtKB-UniRule"/>
</dbReference>
<keyword evidence="9 14" id="KW-0560">Oxidoreductase</keyword>
<evidence type="ECO:0000256" key="13">
    <source>
        <dbReference type="ARBA" id="ARBA00023284"/>
    </source>
</evidence>
<dbReference type="InterPro" id="IPR003752">
    <property type="entry name" value="DiS_bond_form_DsbB/BdbC"/>
</dbReference>
<comment type="caution">
    <text evidence="14">Lacks conserved residue(s) required for the propagation of feature annotation.</text>
</comment>
<evidence type="ECO:0000256" key="5">
    <source>
        <dbReference type="ARBA" id="ARBA00022519"/>
    </source>
</evidence>
<keyword evidence="7 14" id="KW-0249">Electron transport</keyword>
<feature type="topological domain" description="Cytoplasmic" evidence="14">
    <location>
        <begin position="166"/>
        <end position="167"/>
    </location>
</feature>
<dbReference type="InterPro" id="IPR023380">
    <property type="entry name" value="DsbB-like_sf"/>
</dbReference>
<evidence type="ECO:0000313" key="17">
    <source>
        <dbReference type="Proteomes" id="UP000256829"/>
    </source>
</evidence>
<feature type="topological domain" description="Cytoplasmic" evidence="14">
    <location>
        <begin position="1"/>
        <end position="13"/>
    </location>
</feature>
<feature type="transmembrane region" description="Helical" evidence="15">
    <location>
        <begin position="74"/>
        <end position="94"/>
    </location>
</feature>
<dbReference type="GO" id="GO:0006457">
    <property type="term" value="P:protein folding"/>
    <property type="evidence" value="ECO:0007669"/>
    <property type="project" value="InterPro"/>
</dbReference>
<keyword evidence="11 14" id="KW-1015">Disulfide bond</keyword>
<keyword evidence="3 14" id="KW-0813">Transport</keyword>
<dbReference type="HAMAP" id="MF_00286">
    <property type="entry name" value="DsbB"/>
    <property type="match status" value="1"/>
</dbReference>
<dbReference type="PANTHER" id="PTHR36570:SF3">
    <property type="entry name" value="DISULFIDE BOND FORMATION PROTEIN B"/>
    <property type="match status" value="1"/>
</dbReference>
<keyword evidence="8 14" id="KW-1133">Transmembrane helix</keyword>